<feature type="transmembrane region" description="Helical" evidence="6">
    <location>
        <begin position="71"/>
        <end position="91"/>
    </location>
</feature>
<feature type="transmembrane region" description="Helical" evidence="6">
    <location>
        <begin position="145"/>
        <end position="162"/>
    </location>
</feature>
<evidence type="ECO:0000256" key="3">
    <source>
        <dbReference type="ARBA" id="ARBA00022692"/>
    </source>
</evidence>
<feature type="transmembrane region" description="Helical" evidence="6">
    <location>
        <begin position="207"/>
        <end position="226"/>
    </location>
</feature>
<feature type="transmembrane region" description="Helical" evidence="6">
    <location>
        <begin position="31"/>
        <end position="51"/>
    </location>
</feature>
<dbReference type="InterPro" id="IPR037185">
    <property type="entry name" value="EmrE-like"/>
</dbReference>
<dbReference type="InterPro" id="IPR000620">
    <property type="entry name" value="EamA_dom"/>
</dbReference>
<evidence type="ECO:0000256" key="5">
    <source>
        <dbReference type="ARBA" id="ARBA00023136"/>
    </source>
</evidence>
<sequence length="288" mass="30934">MSPNLGGALLMMASMAAFTLNDTLIKLTAGALPLFQLIFLRGVITSALILALSGRLGPMHLRIDRRDWGLIALRSLSEIGAAYLFLTALIHMPLANLTAILQVVPLSITLASALVFREPVGWRRMLAIAVGFTGVLLIVKPGAEGFTIWSLYSLLAVLCITLRDLTTRRLSRGVPSMSVTLVTSLVVMTAAGLGSLSDPWAPVTGELALLICSASVFVLGGYFFSIQVMRVGEVSFTAPFRYTGLIWALLLGWLVFGDWPGPLTLIGAAIVVTTGLFSLYRERRLLAS</sequence>
<protein>
    <submittedName>
        <fullName evidence="8">DMT family transporter</fullName>
    </submittedName>
</protein>
<dbReference type="SUPFAM" id="SSF103481">
    <property type="entry name" value="Multidrug resistance efflux transporter EmrE"/>
    <property type="match status" value="2"/>
</dbReference>
<gene>
    <name evidence="8" type="ORF">ACFSUD_00805</name>
</gene>
<accession>A0ABW5TXB3</accession>
<proteinExistence type="inferred from homology"/>
<feature type="domain" description="EamA" evidence="7">
    <location>
        <begin position="148"/>
        <end position="273"/>
    </location>
</feature>
<dbReference type="PANTHER" id="PTHR22911">
    <property type="entry name" value="ACYL-MALONYL CONDENSING ENZYME-RELATED"/>
    <property type="match status" value="1"/>
</dbReference>
<organism evidence="8 9">
    <name type="scientific">Sulfitobacter aestuarii</name>
    <dbReference type="NCBI Taxonomy" id="2161676"/>
    <lineage>
        <taxon>Bacteria</taxon>
        <taxon>Pseudomonadati</taxon>
        <taxon>Pseudomonadota</taxon>
        <taxon>Alphaproteobacteria</taxon>
        <taxon>Rhodobacterales</taxon>
        <taxon>Roseobacteraceae</taxon>
        <taxon>Sulfitobacter</taxon>
    </lineage>
</organism>
<comment type="subcellular location">
    <subcellularLocation>
        <location evidence="1">Membrane</location>
        <topology evidence="1">Multi-pass membrane protein</topology>
    </subcellularLocation>
</comment>
<feature type="transmembrane region" description="Helical" evidence="6">
    <location>
        <begin position="97"/>
        <end position="115"/>
    </location>
</feature>
<keyword evidence="9" id="KW-1185">Reference proteome</keyword>
<feature type="domain" description="EamA" evidence="7">
    <location>
        <begin position="7"/>
        <end position="139"/>
    </location>
</feature>
<keyword evidence="4 6" id="KW-1133">Transmembrane helix</keyword>
<keyword evidence="3 6" id="KW-0812">Transmembrane</keyword>
<name>A0ABW5TXB3_9RHOB</name>
<evidence type="ECO:0000256" key="1">
    <source>
        <dbReference type="ARBA" id="ARBA00004141"/>
    </source>
</evidence>
<feature type="transmembrane region" description="Helical" evidence="6">
    <location>
        <begin position="262"/>
        <end position="280"/>
    </location>
</feature>
<dbReference type="RefSeq" id="WP_386370468.1">
    <property type="nucleotide sequence ID" value="NZ_JBHUMP010000001.1"/>
</dbReference>
<evidence type="ECO:0000256" key="4">
    <source>
        <dbReference type="ARBA" id="ARBA00022989"/>
    </source>
</evidence>
<feature type="transmembrane region" description="Helical" evidence="6">
    <location>
        <begin position="122"/>
        <end position="139"/>
    </location>
</feature>
<comment type="similarity">
    <text evidence="2">Belongs to the drug/metabolite transporter (DMT) superfamily. 10 TMS drug/metabolite exporter (DME) (TC 2.A.7.3) family.</text>
</comment>
<feature type="transmembrane region" description="Helical" evidence="6">
    <location>
        <begin position="174"/>
        <end position="195"/>
    </location>
</feature>
<dbReference type="PANTHER" id="PTHR22911:SF6">
    <property type="entry name" value="SOLUTE CARRIER FAMILY 35 MEMBER G1"/>
    <property type="match status" value="1"/>
</dbReference>
<dbReference type="Proteomes" id="UP001597474">
    <property type="component" value="Unassembled WGS sequence"/>
</dbReference>
<evidence type="ECO:0000256" key="2">
    <source>
        <dbReference type="ARBA" id="ARBA00009853"/>
    </source>
</evidence>
<comment type="caution">
    <text evidence="8">The sequence shown here is derived from an EMBL/GenBank/DDBJ whole genome shotgun (WGS) entry which is preliminary data.</text>
</comment>
<dbReference type="Pfam" id="PF00892">
    <property type="entry name" value="EamA"/>
    <property type="match status" value="2"/>
</dbReference>
<feature type="transmembrane region" description="Helical" evidence="6">
    <location>
        <begin position="238"/>
        <end position="256"/>
    </location>
</feature>
<dbReference type="EMBL" id="JBHUMP010000001">
    <property type="protein sequence ID" value="MFD2738100.1"/>
    <property type="molecule type" value="Genomic_DNA"/>
</dbReference>
<keyword evidence="5 6" id="KW-0472">Membrane</keyword>
<evidence type="ECO:0000256" key="6">
    <source>
        <dbReference type="SAM" id="Phobius"/>
    </source>
</evidence>
<evidence type="ECO:0000259" key="7">
    <source>
        <dbReference type="Pfam" id="PF00892"/>
    </source>
</evidence>
<evidence type="ECO:0000313" key="8">
    <source>
        <dbReference type="EMBL" id="MFD2738100.1"/>
    </source>
</evidence>
<evidence type="ECO:0000313" key="9">
    <source>
        <dbReference type="Proteomes" id="UP001597474"/>
    </source>
</evidence>
<reference evidence="9" key="1">
    <citation type="journal article" date="2019" name="Int. J. Syst. Evol. Microbiol.">
        <title>The Global Catalogue of Microorganisms (GCM) 10K type strain sequencing project: providing services to taxonomists for standard genome sequencing and annotation.</title>
        <authorList>
            <consortium name="The Broad Institute Genomics Platform"/>
            <consortium name="The Broad Institute Genome Sequencing Center for Infectious Disease"/>
            <person name="Wu L."/>
            <person name="Ma J."/>
        </authorList>
    </citation>
    <scope>NUCLEOTIDE SEQUENCE [LARGE SCALE GENOMIC DNA]</scope>
    <source>
        <strain evidence="9">TISTR 2562</strain>
    </source>
</reference>